<dbReference type="Pfam" id="PF14693">
    <property type="entry name" value="Ribosomal_TL5_C"/>
    <property type="match status" value="1"/>
</dbReference>
<dbReference type="InterPro" id="IPR020057">
    <property type="entry name" value="Ribosomal_bL25_b-dom"/>
</dbReference>
<dbReference type="EMBL" id="WSSB01000011">
    <property type="protein sequence ID" value="MXR37745.1"/>
    <property type="molecule type" value="Genomic_DNA"/>
</dbReference>
<dbReference type="RefSeq" id="WP_124735427.1">
    <property type="nucleotide sequence ID" value="NZ_WSSB01000011.1"/>
</dbReference>
<dbReference type="GO" id="GO:0008097">
    <property type="term" value="F:5S rRNA binding"/>
    <property type="evidence" value="ECO:0007669"/>
    <property type="project" value="InterPro"/>
</dbReference>
<dbReference type="NCBIfam" id="NF004130">
    <property type="entry name" value="PRK05618.1-5"/>
    <property type="match status" value="1"/>
</dbReference>
<dbReference type="Gene3D" id="2.40.240.10">
    <property type="entry name" value="Ribosomal Protein L25, Chain P"/>
    <property type="match status" value="1"/>
</dbReference>
<keyword evidence="3 5" id="KW-0689">Ribosomal protein</keyword>
<dbReference type="SUPFAM" id="SSF50715">
    <property type="entry name" value="Ribosomal protein L25-like"/>
    <property type="match status" value="1"/>
</dbReference>
<dbReference type="InterPro" id="IPR001021">
    <property type="entry name" value="Ribosomal_bL25_long"/>
</dbReference>
<dbReference type="AlphaFoldDB" id="A0A845BN14"/>
<dbReference type="GO" id="GO:0006412">
    <property type="term" value="P:translation"/>
    <property type="evidence" value="ECO:0007669"/>
    <property type="project" value="UniProtKB-UniRule"/>
</dbReference>
<gene>
    <name evidence="5" type="primary">rplY</name>
    <name evidence="5" type="synonym">ctc</name>
    <name evidence="8" type="ORF">GQF02_12255</name>
</gene>
<dbReference type="InterPro" id="IPR029751">
    <property type="entry name" value="Ribosomal_L25_dom"/>
</dbReference>
<dbReference type="HAMAP" id="MF_01334">
    <property type="entry name" value="Ribosomal_bL25_CTC"/>
    <property type="match status" value="1"/>
</dbReference>
<dbReference type="NCBIfam" id="TIGR00731">
    <property type="entry name" value="bL25_bact_ctc"/>
    <property type="match status" value="1"/>
</dbReference>
<dbReference type="GO" id="GO:0022625">
    <property type="term" value="C:cytosolic large ribosomal subunit"/>
    <property type="evidence" value="ECO:0007669"/>
    <property type="project" value="TreeGrafter"/>
</dbReference>
<dbReference type="InterPro" id="IPR020055">
    <property type="entry name" value="Ribosomal_bL25_short"/>
</dbReference>
<dbReference type="InterPro" id="IPR020056">
    <property type="entry name" value="Rbsml_bL25/Gln-tRNA_synth_N"/>
</dbReference>
<dbReference type="Pfam" id="PF01386">
    <property type="entry name" value="Ribosomal_L25p"/>
    <property type="match status" value="1"/>
</dbReference>
<dbReference type="PANTHER" id="PTHR33284:SF1">
    <property type="entry name" value="RIBOSOMAL PROTEIN L25_GLN-TRNA SYNTHETASE, ANTI-CODON-BINDING DOMAIN-CONTAINING PROTEIN"/>
    <property type="match status" value="1"/>
</dbReference>
<dbReference type="Proteomes" id="UP000467214">
    <property type="component" value="Unassembled WGS sequence"/>
</dbReference>
<keyword evidence="2 5" id="KW-0694">RNA-binding</keyword>
<dbReference type="NCBIfam" id="NF004612">
    <property type="entry name" value="PRK05943.1"/>
    <property type="match status" value="1"/>
</dbReference>
<feature type="domain" description="Large ribosomal subunit protein bL25 beta" evidence="7">
    <location>
        <begin position="100"/>
        <end position="185"/>
    </location>
</feature>
<keyword evidence="4 5" id="KW-0687">Ribonucleoprotein</keyword>
<accession>A0A845BN14</accession>
<evidence type="ECO:0000256" key="2">
    <source>
        <dbReference type="ARBA" id="ARBA00022884"/>
    </source>
</evidence>
<evidence type="ECO:0000256" key="4">
    <source>
        <dbReference type="ARBA" id="ARBA00023274"/>
    </source>
</evidence>
<reference evidence="8 9" key="1">
    <citation type="submission" date="2019-12" db="EMBL/GenBank/DDBJ databases">
        <title>Neisseriaceae gen. nov. sp. Genome sequencing and assembly.</title>
        <authorList>
            <person name="Liu Z."/>
            <person name="Li A."/>
        </authorList>
    </citation>
    <scope>NUCLEOTIDE SEQUENCE [LARGE SCALE GENOMIC DNA]</scope>
    <source>
        <strain evidence="8 9">B2N2-7</strain>
    </source>
</reference>
<comment type="similarity">
    <text evidence="5">Belongs to the bacterial ribosomal protein bL25 family. CTC subfamily.</text>
</comment>
<protein>
    <recommendedName>
        <fullName evidence="5">Large ribosomal subunit protein bL25</fullName>
    </recommendedName>
    <alternativeName>
        <fullName evidence="5">General stress protein CTC</fullName>
    </alternativeName>
</protein>
<evidence type="ECO:0000313" key="9">
    <source>
        <dbReference type="Proteomes" id="UP000467214"/>
    </source>
</evidence>
<dbReference type="NCBIfam" id="NF004128">
    <property type="entry name" value="PRK05618.1-2"/>
    <property type="match status" value="1"/>
</dbReference>
<dbReference type="PANTHER" id="PTHR33284">
    <property type="entry name" value="RIBOSOMAL PROTEIN L25/GLN-TRNA SYNTHETASE, ANTI-CODON-BINDING DOMAIN-CONTAINING PROTEIN"/>
    <property type="match status" value="1"/>
</dbReference>
<comment type="function">
    <text evidence="5">This is one of the proteins that binds to the 5S RNA in the ribosome where it forms part of the central protuberance.</text>
</comment>
<evidence type="ECO:0000256" key="5">
    <source>
        <dbReference type="HAMAP-Rule" id="MF_01334"/>
    </source>
</evidence>
<dbReference type="Gene3D" id="2.170.120.20">
    <property type="entry name" value="Ribosomal protein L25, beta domain"/>
    <property type="match status" value="1"/>
</dbReference>
<organism evidence="8 9">
    <name type="scientific">Craterilacuibacter sinensis</name>
    <dbReference type="NCBI Taxonomy" id="2686017"/>
    <lineage>
        <taxon>Bacteria</taxon>
        <taxon>Pseudomonadati</taxon>
        <taxon>Pseudomonadota</taxon>
        <taxon>Betaproteobacteria</taxon>
        <taxon>Neisseriales</taxon>
        <taxon>Neisseriaceae</taxon>
        <taxon>Craterilacuibacter</taxon>
    </lineage>
</organism>
<dbReference type="InterPro" id="IPR020930">
    <property type="entry name" value="Ribosomal_uL5_bac-type"/>
</dbReference>
<comment type="subunit">
    <text evidence="5">Part of the 50S ribosomal subunit; part of the 5S rRNA/L5/L18/L25 subcomplex. Contacts the 5S rRNA. Binds to the 5S rRNA independently of L5 and L18.</text>
</comment>
<feature type="domain" description="Large ribosomal subunit protein bL25 L25" evidence="6">
    <location>
        <begin position="6"/>
        <end position="92"/>
    </location>
</feature>
<dbReference type="InterPro" id="IPR011035">
    <property type="entry name" value="Ribosomal_bL25/Gln-tRNA_synth"/>
</dbReference>
<evidence type="ECO:0000256" key="1">
    <source>
        <dbReference type="ARBA" id="ARBA00022730"/>
    </source>
</evidence>
<dbReference type="GO" id="GO:0003735">
    <property type="term" value="F:structural constituent of ribosome"/>
    <property type="evidence" value="ECO:0007669"/>
    <property type="project" value="InterPro"/>
</dbReference>
<evidence type="ECO:0000259" key="7">
    <source>
        <dbReference type="Pfam" id="PF14693"/>
    </source>
</evidence>
<evidence type="ECO:0000256" key="3">
    <source>
        <dbReference type="ARBA" id="ARBA00022980"/>
    </source>
</evidence>
<evidence type="ECO:0000259" key="6">
    <source>
        <dbReference type="Pfam" id="PF01386"/>
    </source>
</evidence>
<dbReference type="InterPro" id="IPR037121">
    <property type="entry name" value="Ribosomal_bL25_C"/>
</dbReference>
<proteinExistence type="inferred from homology"/>
<keyword evidence="1 5" id="KW-0699">rRNA-binding</keyword>
<evidence type="ECO:0000313" key="8">
    <source>
        <dbReference type="EMBL" id="MXR37745.1"/>
    </source>
</evidence>
<keyword evidence="9" id="KW-1185">Reference proteome</keyword>
<sequence length="191" mass="20687">MSYELIAAKREELGTGASRRLRHASKLPAIVYGDNKDAVSITMDHNPMFYALKEEAFHASVIDLVIDGAKEQVLLRDFVMHPVKPMVMHADFQRVNPNEKVHVKVPLHFVGADVCPAVKLHSGRISHVTTEVDVRTLPANLPSSISVDLSAMVAGQIVHLSDLKLPEGVEIVALARGDNATVASASGVIVE</sequence>
<name>A0A845BN14_9NEIS</name>
<comment type="caution">
    <text evidence="8">The sequence shown here is derived from an EMBL/GenBank/DDBJ whole genome shotgun (WGS) entry which is preliminary data.</text>
</comment>
<dbReference type="CDD" id="cd00495">
    <property type="entry name" value="Ribosomal_L25_TL5_CTC"/>
    <property type="match status" value="1"/>
</dbReference>
<dbReference type="HAMAP" id="MF_01336">
    <property type="entry name" value="Ribosomal_bL25"/>
    <property type="match status" value="1"/>
</dbReference>